<name>A0A318U2Z7_9RHOB</name>
<comment type="similarity">
    <text evidence="1">Belongs to the transcriptional regulatory CopG/NikR family.</text>
</comment>
<dbReference type="SUPFAM" id="SSF47598">
    <property type="entry name" value="Ribbon-helix-helix"/>
    <property type="match status" value="1"/>
</dbReference>
<gene>
    <name evidence="7" type="ORF">C8J30_1303</name>
</gene>
<dbReference type="CDD" id="cd22231">
    <property type="entry name" value="RHH_NikR_HicB-like"/>
    <property type="match status" value="1"/>
</dbReference>
<dbReference type="InterPro" id="IPR045865">
    <property type="entry name" value="ACT-like_dom_sf"/>
</dbReference>
<dbReference type="Pfam" id="PF08753">
    <property type="entry name" value="NikR_C"/>
    <property type="match status" value="1"/>
</dbReference>
<protein>
    <submittedName>
        <fullName evidence="7">CopG family nickel-responsive transcriptional regulator</fullName>
    </submittedName>
</protein>
<keyword evidence="2" id="KW-0805">Transcription regulation</keyword>
<proteinExistence type="inferred from homology"/>
<dbReference type="SUPFAM" id="SSF55021">
    <property type="entry name" value="ACT-like"/>
    <property type="match status" value="1"/>
</dbReference>
<dbReference type="Pfam" id="PF01402">
    <property type="entry name" value="RHH_1"/>
    <property type="match status" value="1"/>
</dbReference>
<dbReference type="Gene3D" id="1.10.1220.10">
    <property type="entry name" value="Met repressor-like"/>
    <property type="match status" value="1"/>
</dbReference>
<dbReference type="InterPro" id="IPR013321">
    <property type="entry name" value="Arc_rbn_hlx_hlx"/>
</dbReference>
<feature type="domain" description="Ribbon-helix-helix protein CopG" evidence="5">
    <location>
        <begin position="3"/>
        <end position="42"/>
    </location>
</feature>
<evidence type="ECO:0000259" key="5">
    <source>
        <dbReference type="Pfam" id="PF01402"/>
    </source>
</evidence>
<dbReference type="InterPro" id="IPR010985">
    <property type="entry name" value="Ribbon_hlx_hlx"/>
</dbReference>
<dbReference type="Gene3D" id="3.30.70.1150">
    <property type="entry name" value="ACT-like. Chain A, domain 2"/>
    <property type="match status" value="1"/>
</dbReference>
<organism evidence="7 8">
    <name type="scientific">Rhodobacter viridis</name>
    <dbReference type="NCBI Taxonomy" id="1054202"/>
    <lineage>
        <taxon>Bacteria</taxon>
        <taxon>Pseudomonadati</taxon>
        <taxon>Pseudomonadota</taxon>
        <taxon>Alphaproteobacteria</taxon>
        <taxon>Rhodobacterales</taxon>
        <taxon>Rhodobacter group</taxon>
        <taxon>Rhodobacter</taxon>
    </lineage>
</organism>
<keyword evidence="3" id="KW-0238">DNA-binding</keyword>
<dbReference type="Proteomes" id="UP000247727">
    <property type="component" value="Unassembled WGS sequence"/>
</dbReference>
<keyword evidence="4" id="KW-0804">Transcription</keyword>
<dbReference type="OrthoDB" id="9806294at2"/>
<keyword evidence="8" id="KW-1185">Reference proteome</keyword>
<dbReference type="NCBIfam" id="NF002815">
    <property type="entry name" value="PRK02967.1"/>
    <property type="match status" value="1"/>
</dbReference>
<dbReference type="RefSeq" id="WP_110807395.1">
    <property type="nucleotide sequence ID" value="NZ_QJTK01000030.1"/>
</dbReference>
<evidence type="ECO:0000313" key="8">
    <source>
        <dbReference type="Proteomes" id="UP000247727"/>
    </source>
</evidence>
<dbReference type="InterPro" id="IPR002145">
    <property type="entry name" value="CopG"/>
</dbReference>
<comment type="caution">
    <text evidence="7">The sequence shown here is derived from an EMBL/GenBank/DDBJ whole genome shotgun (WGS) entry which is preliminary data.</text>
</comment>
<evidence type="ECO:0000313" key="7">
    <source>
        <dbReference type="EMBL" id="PYF06289.1"/>
    </source>
</evidence>
<dbReference type="InterPro" id="IPR027271">
    <property type="entry name" value="Acetolactate_synth/TF_NikR_C"/>
</dbReference>
<dbReference type="PANTHER" id="PTHR34719">
    <property type="entry name" value="NICKEL-RESPONSIVE REGULATOR"/>
    <property type="match status" value="1"/>
</dbReference>
<feature type="domain" description="Transcription factor NikR nickel binding C-terminal" evidence="6">
    <location>
        <begin position="51"/>
        <end position="126"/>
    </location>
</feature>
<evidence type="ECO:0000259" key="6">
    <source>
        <dbReference type="Pfam" id="PF08753"/>
    </source>
</evidence>
<dbReference type="AlphaFoldDB" id="A0A318U2Z7"/>
<reference evidence="7 8" key="1">
    <citation type="submission" date="2018-06" db="EMBL/GenBank/DDBJ databases">
        <title>Genomic Encyclopedia of Type Strains, Phase III (KMG-III): the genomes of soil and plant-associated and newly described type strains.</title>
        <authorList>
            <person name="Whitman W."/>
        </authorList>
    </citation>
    <scope>NUCLEOTIDE SEQUENCE [LARGE SCALE GENOMIC DNA]</scope>
    <source>
        <strain evidence="7 8">JA737</strain>
    </source>
</reference>
<dbReference type="EMBL" id="QJTK01000030">
    <property type="protein sequence ID" value="PYF06289.1"/>
    <property type="molecule type" value="Genomic_DNA"/>
</dbReference>
<dbReference type="PANTHER" id="PTHR34719:SF2">
    <property type="entry name" value="NICKEL-RESPONSIVE REGULATOR"/>
    <property type="match status" value="1"/>
</dbReference>
<dbReference type="InterPro" id="IPR014864">
    <property type="entry name" value="TF_NikR_Ni-bd_C"/>
</dbReference>
<evidence type="ECO:0000256" key="2">
    <source>
        <dbReference type="ARBA" id="ARBA00023015"/>
    </source>
</evidence>
<dbReference type="InterPro" id="IPR050192">
    <property type="entry name" value="CopG/NikR_regulator"/>
</dbReference>
<dbReference type="GO" id="GO:0006355">
    <property type="term" value="P:regulation of DNA-templated transcription"/>
    <property type="evidence" value="ECO:0007669"/>
    <property type="project" value="InterPro"/>
</dbReference>
<evidence type="ECO:0000256" key="3">
    <source>
        <dbReference type="ARBA" id="ARBA00023125"/>
    </source>
</evidence>
<dbReference type="GO" id="GO:0003677">
    <property type="term" value="F:DNA binding"/>
    <property type="evidence" value="ECO:0007669"/>
    <property type="project" value="UniProtKB-KW"/>
</dbReference>
<sequence>MQRVTITIEDNLLAALDAFMARSGASNRSEALRDLVRRGLAEDAPEEAECVGVISYALDPSQRDLGRAVPESRQRHHDTAIAALSVPLDHTAAVEVTVMRGTVASVTAYANSLFLQRGVLHGQTALVPVRTEVEFHLHGSRAHTHEHLRVQERWADRGAS</sequence>
<accession>A0A318U2Z7</accession>
<evidence type="ECO:0000256" key="4">
    <source>
        <dbReference type="ARBA" id="ARBA00023163"/>
    </source>
</evidence>
<evidence type="ECO:0000256" key="1">
    <source>
        <dbReference type="ARBA" id="ARBA00008478"/>
    </source>
</evidence>